<name>A0A0P6WH60_9BACI</name>
<feature type="transmembrane region" description="Helical" evidence="1">
    <location>
        <begin position="9"/>
        <end position="32"/>
    </location>
</feature>
<proteinExistence type="predicted"/>
<dbReference type="EMBL" id="LIXZ01000005">
    <property type="protein sequence ID" value="KPL59904.1"/>
    <property type="molecule type" value="Genomic_DNA"/>
</dbReference>
<sequence>MWKNAKKFFIFIGVFLGISLILSIITGLIITYMYDGTGYKGSPVIGTLINGASAVIAVLVAYKPFKKSDPYKR</sequence>
<keyword evidence="1" id="KW-0812">Transmembrane</keyword>
<evidence type="ECO:0000313" key="3">
    <source>
        <dbReference type="Proteomes" id="UP000050398"/>
    </source>
</evidence>
<organism evidence="2 3">
    <name type="scientific">Rossellomorea vietnamensis</name>
    <dbReference type="NCBI Taxonomy" id="218284"/>
    <lineage>
        <taxon>Bacteria</taxon>
        <taxon>Bacillati</taxon>
        <taxon>Bacillota</taxon>
        <taxon>Bacilli</taxon>
        <taxon>Bacillales</taxon>
        <taxon>Bacillaceae</taxon>
        <taxon>Rossellomorea</taxon>
    </lineage>
</organism>
<dbReference type="PATRIC" id="fig|218284.4.peg.3091"/>
<dbReference type="AlphaFoldDB" id="A0A0P6WH60"/>
<keyword evidence="1" id="KW-0472">Membrane</keyword>
<evidence type="ECO:0000313" key="2">
    <source>
        <dbReference type="EMBL" id="KPL59904.1"/>
    </source>
</evidence>
<reference evidence="2 3" key="1">
    <citation type="submission" date="2015-08" db="EMBL/GenBank/DDBJ databases">
        <title>Draft Genome Sequence of Bacillus vietnamensis UCD-SED5.</title>
        <authorList>
            <person name="Lee R.D."/>
            <person name="Jospin G."/>
            <person name="Lang J.M."/>
            <person name="Coil D.A."/>
            <person name="Eisen J.A."/>
        </authorList>
    </citation>
    <scope>NUCLEOTIDE SEQUENCE [LARGE SCALE GENOMIC DNA]</scope>
    <source>
        <strain evidence="2 3">UCD-SED5</strain>
    </source>
</reference>
<keyword evidence="1" id="KW-1133">Transmembrane helix</keyword>
<evidence type="ECO:0000256" key="1">
    <source>
        <dbReference type="SAM" id="Phobius"/>
    </source>
</evidence>
<dbReference type="Proteomes" id="UP000050398">
    <property type="component" value="Unassembled WGS sequence"/>
</dbReference>
<protein>
    <submittedName>
        <fullName evidence="2">Uncharacterized protein</fullName>
    </submittedName>
</protein>
<comment type="caution">
    <text evidence="2">The sequence shown here is derived from an EMBL/GenBank/DDBJ whole genome shotgun (WGS) entry which is preliminary data.</text>
</comment>
<accession>A0A0P6WH60</accession>
<gene>
    <name evidence="2" type="ORF">AM506_07425</name>
</gene>
<feature type="transmembrane region" description="Helical" evidence="1">
    <location>
        <begin position="44"/>
        <end position="62"/>
    </location>
</feature>